<evidence type="ECO:0000259" key="5">
    <source>
        <dbReference type="PROSITE" id="PS50931"/>
    </source>
</evidence>
<dbReference type="GO" id="GO:0000976">
    <property type="term" value="F:transcription cis-regulatory region binding"/>
    <property type="evidence" value="ECO:0007669"/>
    <property type="project" value="TreeGrafter"/>
</dbReference>
<dbReference type="CDD" id="cd05466">
    <property type="entry name" value="PBP2_LTTR_substrate"/>
    <property type="match status" value="1"/>
</dbReference>
<keyword evidence="3" id="KW-0238">DNA-binding</keyword>
<dbReference type="STRING" id="870908.SAMN04488044_3283"/>
<evidence type="ECO:0000256" key="3">
    <source>
        <dbReference type="ARBA" id="ARBA00023125"/>
    </source>
</evidence>
<dbReference type="EMBL" id="FQWM01000009">
    <property type="protein sequence ID" value="SHH79307.1"/>
    <property type="molecule type" value="Genomic_DNA"/>
</dbReference>
<reference evidence="7" key="1">
    <citation type="submission" date="2016-11" db="EMBL/GenBank/DDBJ databases">
        <authorList>
            <person name="Varghese N."/>
            <person name="Submissions S."/>
        </authorList>
    </citation>
    <scope>NUCLEOTIDE SEQUENCE [LARGE SCALE GENOMIC DNA]</scope>
    <source>
        <strain evidence="7">DSM 28223</strain>
    </source>
</reference>
<gene>
    <name evidence="6" type="ORF">SAMN04488044_3283</name>
</gene>
<organism evidence="6 7">
    <name type="scientific">Cognatishimia maritima</name>
    <dbReference type="NCBI Taxonomy" id="870908"/>
    <lineage>
        <taxon>Bacteria</taxon>
        <taxon>Pseudomonadati</taxon>
        <taxon>Pseudomonadota</taxon>
        <taxon>Alphaproteobacteria</taxon>
        <taxon>Rhodobacterales</taxon>
        <taxon>Paracoccaceae</taxon>
        <taxon>Cognatishimia</taxon>
    </lineage>
</organism>
<dbReference type="PROSITE" id="PS50931">
    <property type="entry name" value="HTH_LYSR"/>
    <property type="match status" value="1"/>
</dbReference>
<dbReference type="RefSeq" id="WP_072794110.1">
    <property type="nucleotide sequence ID" value="NZ_FQWM01000009.1"/>
</dbReference>
<accession>A0A1M5VVS9</accession>
<evidence type="ECO:0000256" key="2">
    <source>
        <dbReference type="ARBA" id="ARBA00023015"/>
    </source>
</evidence>
<dbReference type="GO" id="GO:0003700">
    <property type="term" value="F:DNA-binding transcription factor activity"/>
    <property type="evidence" value="ECO:0007669"/>
    <property type="project" value="InterPro"/>
</dbReference>
<protein>
    <submittedName>
        <fullName evidence="6">Transcriptional regulator, LysR family</fullName>
    </submittedName>
</protein>
<sequence>MVKRAVLSSLSDIDIRLLRIFLTVTECGGFAASELELNIGRSTISKHIADLETRIGLILCNRGPAGFSLTEEGEQVIAATRRLLSRIDEFQNEIDNVHATLTGTLRIGIFDQSSTNPAAKIHHAIQLFDNRAPEVDLEIVLERPSALESRIVLGSLETAIVPMYKLAPSFNYLPLYSEQMTLYCGETHPLYGSDPSTCAKSLNLGQYKYAGYGFNSPNMIAGRGLGLTRAARVKEEEALSLLIQSGRYIGYLADHVAETFLKTGKVWAISPKDTRYSTDYGAITRKQLRPDRKTEVFLKCLQEAHGTDSAKGSLLA</sequence>
<name>A0A1M5VVS9_9RHOB</name>
<evidence type="ECO:0000256" key="1">
    <source>
        <dbReference type="ARBA" id="ARBA00009437"/>
    </source>
</evidence>
<comment type="similarity">
    <text evidence="1">Belongs to the LysR transcriptional regulatory family.</text>
</comment>
<dbReference type="Gene3D" id="3.40.190.10">
    <property type="entry name" value="Periplasmic binding protein-like II"/>
    <property type="match status" value="2"/>
</dbReference>
<proteinExistence type="inferred from homology"/>
<evidence type="ECO:0000256" key="4">
    <source>
        <dbReference type="ARBA" id="ARBA00023163"/>
    </source>
</evidence>
<dbReference type="InterPro" id="IPR036388">
    <property type="entry name" value="WH-like_DNA-bd_sf"/>
</dbReference>
<feature type="domain" description="HTH lysR-type" evidence="5">
    <location>
        <begin position="13"/>
        <end position="70"/>
    </location>
</feature>
<dbReference type="InterPro" id="IPR005119">
    <property type="entry name" value="LysR_subst-bd"/>
</dbReference>
<dbReference type="Gene3D" id="1.10.10.10">
    <property type="entry name" value="Winged helix-like DNA-binding domain superfamily/Winged helix DNA-binding domain"/>
    <property type="match status" value="1"/>
</dbReference>
<dbReference type="AlphaFoldDB" id="A0A1M5VVS9"/>
<dbReference type="Pfam" id="PF00126">
    <property type="entry name" value="HTH_1"/>
    <property type="match status" value="1"/>
</dbReference>
<evidence type="ECO:0000313" key="7">
    <source>
        <dbReference type="Proteomes" id="UP000184211"/>
    </source>
</evidence>
<keyword evidence="2" id="KW-0805">Transcription regulation</keyword>
<dbReference type="Pfam" id="PF03466">
    <property type="entry name" value="LysR_substrate"/>
    <property type="match status" value="1"/>
</dbReference>
<dbReference type="PANTHER" id="PTHR30126">
    <property type="entry name" value="HTH-TYPE TRANSCRIPTIONAL REGULATOR"/>
    <property type="match status" value="1"/>
</dbReference>
<dbReference type="InterPro" id="IPR036390">
    <property type="entry name" value="WH_DNA-bd_sf"/>
</dbReference>
<dbReference type="PANTHER" id="PTHR30126:SF98">
    <property type="entry name" value="HTH-TYPE TRANSCRIPTIONAL ACTIVATOR BAUR"/>
    <property type="match status" value="1"/>
</dbReference>
<dbReference type="InterPro" id="IPR000847">
    <property type="entry name" value="LysR_HTH_N"/>
</dbReference>
<dbReference type="SUPFAM" id="SSF46785">
    <property type="entry name" value="Winged helix' DNA-binding domain"/>
    <property type="match status" value="1"/>
</dbReference>
<evidence type="ECO:0000313" key="6">
    <source>
        <dbReference type="EMBL" id="SHH79307.1"/>
    </source>
</evidence>
<dbReference type="Proteomes" id="UP000184211">
    <property type="component" value="Unassembled WGS sequence"/>
</dbReference>
<dbReference type="SUPFAM" id="SSF53850">
    <property type="entry name" value="Periplasmic binding protein-like II"/>
    <property type="match status" value="1"/>
</dbReference>
<keyword evidence="4" id="KW-0804">Transcription</keyword>
<keyword evidence="7" id="KW-1185">Reference proteome</keyword>